<sequence>MDVWIALATILAVVLVIWLSCRSAEQLNPSGRAVFISGCDTGIGQRLAIHFSGLGCEVFAGCLDPEKAKSGLPDGVHAVPLDVTNEESVTKAVEAVKERLEQNKKDLWALVNNAGVCVCGFFEWQTWLQCERQVQVNLLGTMRITKACLPLLRKMKGRLITISSINGSISYPGLSVYCATKHALEGLHDSLRVELGLQHGIRAILVQPGDYARATAIMSQHDRNASDMWEGMAQQDRDGSNGDLFKKYHRQTRKNYGLTSPGSLDGADVVKDVEDAVLGLCPKDRYVSASKVMKLVYKVLAICPTKVSDALLGKVVRVMMNSDDKEED</sequence>
<keyword evidence="5" id="KW-1185">Reference proteome</keyword>
<organism evidence="4 5">
    <name type="scientific">Oedothorax gibbosus</name>
    <dbReference type="NCBI Taxonomy" id="931172"/>
    <lineage>
        <taxon>Eukaryota</taxon>
        <taxon>Metazoa</taxon>
        <taxon>Ecdysozoa</taxon>
        <taxon>Arthropoda</taxon>
        <taxon>Chelicerata</taxon>
        <taxon>Arachnida</taxon>
        <taxon>Araneae</taxon>
        <taxon>Araneomorphae</taxon>
        <taxon>Entelegynae</taxon>
        <taxon>Araneoidea</taxon>
        <taxon>Linyphiidae</taxon>
        <taxon>Erigoninae</taxon>
        <taxon>Oedothorax</taxon>
    </lineage>
</organism>
<name>A0AAV6VFL3_9ARAC</name>
<dbReference type="GO" id="GO:0008202">
    <property type="term" value="P:steroid metabolic process"/>
    <property type="evidence" value="ECO:0007669"/>
    <property type="project" value="TreeGrafter"/>
</dbReference>
<evidence type="ECO:0000256" key="1">
    <source>
        <dbReference type="ARBA" id="ARBA00023002"/>
    </source>
</evidence>
<dbReference type="Proteomes" id="UP000827092">
    <property type="component" value="Unassembled WGS sequence"/>
</dbReference>
<dbReference type="PROSITE" id="PS00061">
    <property type="entry name" value="ADH_SHORT"/>
    <property type="match status" value="1"/>
</dbReference>
<dbReference type="Gene3D" id="3.40.50.720">
    <property type="entry name" value="NAD(P)-binding Rossmann-like Domain"/>
    <property type="match status" value="1"/>
</dbReference>
<dbReference type="AlphaFoldDB" id="A0AAV6VFL3"/>
<gene>
    <name evidence="4" type="ORF">JTE90_010796</name>
</gene>
<dbReference type="InterPro" id="IPR002347">
    <property type="entry name" value="SDR_fam"/>
</dbReference>
<dbReference type="InterPro" id="IPR036291">
    <property type="entry name" value="NAD(P)-bd_dom_sf"/>
</dbReference>
<dbReference type="PANTHER" id="PTHR43313">
    <property type="entry name" value="SHORT-CHAIN DEHYDROGENASE/REDUCTASE FAMILY 9C"/>
    <property type="match status" value="1"/>
</dbReference>
<dbReference type="PRINTS" id="PR00080">
    <property type="entry name" value="SDRFAMILY"/>
</dbReference>
<protein>
    <recommendedName>
        <fullName evidence="6">D-beta-hydroxybutyrate dehydrogenase, mitochondrial</fullName>
    </recommendedName>
</protein>
<evidence type="ECO:0000313" key="4">
    <source>
        <dbReference type="EMBL" id="KAG8195492.1"/>
    </source>
</evidence>
<evidence type="ECO:0000256" key="2">
    <source>
        <dbReference type="RuleBase" id="RU000363"/>
    </source>
</evidence>
<evidence type="ECO:0000256" key="3">
    <source>
        <dbReference type="SAM" id="SignalP"/>
    </source>
</evidence>
<dbReference type="PANTHER" id="PTHR43313:SF36">
    <property type="entry name" value="D-BETA-HYDROXYBUTYRATE DEHYDROGENASE, MITOCHONDRIAL"/>
    <property type="match status" value="1"/>
</dbReference>
<comment type="caution">
    <text evidence="4">The sequence shown here is derived from an EMBL/GenBank/DDBJ whole genome shotgun (WGS) entry which is preliminary data.</text>
</comment>
<dbReference type="EMBL" id="JAFNEN010000086">
    <property type="protein sequence ID" value="KAG8195492.1"/>
    <property type="molecule type" value="Genomic_DNA"/>
</dbReference>
<keyword evidence="1" id="KW-0560">Oxidoreductase</keyword>
<proteinExistence type="inferred from homology"/>
<dbReference type="Pfam" id="PF00106">
    <property type="entry name" value="adh_short"/>
    <property type="match status" value="1"/>
</dbReference>
<comment type="similarity">
    <text evidence="2">Belongs to the short-chain dehydrogenases/reductases (SDR) family.</text>
</comment>
<evidence type="ECO:0008006" key="6">
    <source>
        <dbReference type="Google" id="ProtNLM"/>
    </source>
</evidence>
<dbReference type="SUPFAM" id="SSF51735">
    <property type="entry name" value="NAD(P)-binding Rossmann-fold domains"/>
    <property type="match status" value="1"/>
</dbReference>
<dbReference type="GO" id="GO:0016491">
    <property type="term" value="F:oxidoreductase activity"/>
    <property type="evidence" value="ECO:0007669"/>
    <property type="project" value="UniProtKB-KW"/>
</dbReference>
<accession>A0AAV6VFL3</accession>
<feature type="signal peptide" evidence="3">
    <location>
        <begin position="1"/>
        <end position="23"/>
    </location>
</feature>
<feature type="chain" id="PRO_5043978202" description="D-beta-hydroxybutyrate dehydrogenase, mitochondrial" evidence="3">
    <location>
        <begin position="24"/>
        <end position="328"/>
    </location>
</feature>
<evidence type="ECO:0000313" key="5">
    <source>
        <dbReference type="Proteomes" id="UP000827092"/>
    </source>
</evidence>
<dbReference type="PRINTS" id="PR00081">
    <property type="entry name" value="GDHRDH"/>
</dbReference>
<dbReference type="InterPro" id="IPR020904">
    <property type="entry name" value="Sc_DH/Rdtase_CS"/>
</dbReference>
<reference evidence="4 5" key="1">
    <citation type="journal article" date="2022" name="Nat. Ecol. Evol.">
        <title>A masculinizing supergene underlies an exaggerated male reproductive morph in a spider.</title>
        <authorList>
            <person name="Hendrickx F."/>
            <person name="De Corte Z."/>
            <person name="Sonet G."/>
            <person name="Van Belleghem S.M."/>
            <person name="Kostlbacher S."/>
            <person name="Vangestel C."/>
        </authorList>
    </citation>
    <scope>NUCLEOTIDE SEQUENCE [LARGE SCALE GENOMIC DNA]</scope>
    <source>
        <strain evidence="4">W744_W776</strain>
    </source>
</reference>
<keyword evidence="3" id="KW-0732">Signal</keyword>